<feature type="region of interest" description="Disordered" evidence="1">
    <location>
        <begin position="134"/>
        <end position="160"/>
    </location>
</feature>
<evidence type="ECO:0000313" key="4">
    <source>
        <dbReference type="Proteomes" id="UP000552241"/>
    </source>
</evidence>
<comment type="caution">
    <text evidence="3">The sequence shown here is derived from an EMBL/GenBank/DDBJ whole genome shotgun (WGS) entry which is preliminary data.</text>
</comment>
<evidence type="ECO:0000313" key="3">
    <source>
        <dbReference type="EMBL" id="MBA5630564.1"/>
    </source>
</evidence>
<feature type="compositionally biased region" description="Polar residues" evidence="1">
    <location>
        <begin position="142"/>
        <end position="158"/>
    </location>
</feature>
<keyword evidence="2" id="KW-0472">Membrane</keyword>
<accession>A0A838ZU98</accession>
<name>A0A838ZU98_9FLAO</name>
<evidence type="ECO:0000256" key="1">
    <source>
        <dbReference type="SAM" id="MobiDB-lite"/>
    </source>
</evidence>
<keyword evidence="2" id="KW-0812">Transmembrane</keyword>
<dbReference type="RefSeq" id="WP_182044171.1">
    <property type="nucleotide sequence ID" value="NZ_JACDZE010000005.1"/>
</dbReference>
<gene>
    <name evidence="3" type="ORF">HU137_12360</name>
</gene>
<proteinExistence type="predicted"/>
<sequence length="301" mass="32812">MKKNQQLSWNDYLFENRHKAYGAYELRTEEGNNLLKSLLLVGFFVGILVTVLSFTGKDTTEEGTTTYCPIDVNVDFTEEIEPPVSPPSVTPNVIPAATVENKDSDIIPEPKEKPEVEKPLTEQKDIGKLVMPEVGNAGNEGSIKSTGNIGSSGTGENTGTKEPEVIKEVKSTFSPREVTKMAVFPGCEKVGNSKKALQDCMAEKLSGELGIQLDGFGELAKKENIHQASAKLNFIVDKSGKIIEVKAMNGGNQAFGKEAQQALKRISDRLVKKGKYLEPAELDDGSKVNMSFTIPVQFNLN</sequence>
<evidence type="ECO:0000256" key="2">
    <source>
        <dbReference type="SAM" id="Phobius"/>
    </source>
</evidence>
<organism evidence="3 4">
    <name type="scientific">Moheibacter lacus</name>
    <dbReference type="NCBI Taxonomy" id="2745851"/>
    <lineage>
        <taxon>Bacteria</taxon>
        <taxon>Pseudomonadati</taxon>
        <taxon>Bacteroidota</taxon>
        <taxon>Flavobacteriia</taxon>
        <taxon>Flavobacteriales</taxon>
        <taxon>Weeksellaceae</taxon>
        <taxon>Moheibacter</taxon>
    </lineage>
</organism>
<dbReference type="EMBL" id="JACDZE010000005">
    <property type="protein sequence ID" value="MBA5630564.1"/>
    <property type="molecule type" value="Genomic_DNA"/>
</dbReference>
<dbReference type="AlphaFoldDB" id="A0A838ZU98"/>
<reference evidence="3 4" key="1">
    <citation type="submission" date="2020-07" db="EMBL/GenBank/DDBJ databases">
        <title>Moheibacter lacus sp. nov., a member of the family Flavobacteriaceae isolated from freshwater lake sediment.</title>
        <authorList>
            <person name="Liu Y."/>
        </authorList>
    </citation>
    <scope>NUCLEOTIDE SEQUENCE [LARGE SCALE GENOMIC DNA]</scope>
    <source>
        <strain evidence="3 4">BDHS18</strain>
    </source>
</reference>
<feature type="transmembrane region" description="Helical" evidence="2">
    <location>
        <begin position="34"/>
        <end position="54"/>
    </location>
</feature>
<keyword evidence="4" id="KW-1185">Reference proteome</keyword>
<protein>
    <recommendedName>
        <fullName evidence="5">Energy transducer TonB</fullName>
    </recommendedName>
</protein>
<keyword evidence="2" id="KW-1133">Transmembrane helix</keyword>
<dbReference type="Gene3D" id="3.30.1150.10">
    <property type="match status" value="1"/>
</dbReference>
<evidence type="ECO:0008006" key="5">
    <source>
        <dbReference type="Google" id="ProtNLM"/>
    </source>
</evidence>
<dbReference type="Proteomes" id="UP000552241">
    <property type="component" value="Unassembled WGS sequence"/>
</dbReference>